<proteinExistence type="predicted"/>
<name>A0ABV3T1M6_9ACTN</name>
<dbReference type="EMBL" id="JBFPJR010000024">
    <property type="protein sequence ID" value="MEX0428685.1"/>
    <property type="molecule type" value="Genomic_DNA"/>
</dbReference>
<organism evidence="1 2">
    <name type="scientific">Nocardioides eburneus</name>
    <dbReference type="NCBI Taxonomy" id="3231482"/>
    <lineage>
        <taxon>Bacteria</taxon>
        <taxon>Bacillati</taxon>
        <taxon>Actinomycetota</taxon>
        <taxon>Actinomycetes</taxon>
        <taxon>Propionibacteriales</taxon>
        <taxon>Nocardioidaceae</taxon>
        <taxon>Nocardioides</taxon>
    </lineage>
</organism>
<dbReference type="Proteomes" id="UP001556631">
    <property type="component" value="Unassembled WGS sequence"/>
</dbReference>
<evidence type="ECO:0000313" key="2">
    <source>
        <dbReference type="Proteomes" id="UP001556631"/>
    </source>
</evidence>
<gene>
    <name evidence="1" type="ORF">AB3X52_13735</name>
</gene>
<dbReference type="InterPro" id="IPR011335">
    <property type="entry name" value="Restrct_endonuc-II-like"/>
</dbReference>
<sequence length="305" mass="34372">MSTPLPDGPFTLADLPELGLTRPHLRRLLACGAVRRILRGVYVASTLEDTFELRVAAASRAAAAGHVIVDRTAAWVHGLETYSTSEREVGPAVETCCLRGKSPTRRSDVASGSRDLSADDVMVVNGVRVTTPLRTALDLGCHLRRREAFAALCQFARHHGITASVLAPGVRRFARRRGVVQLRELAVLVDPRFESPREAWTFLAIHDARLPHPTPQVWIDVDGVPTYRLDLAYPALRICVEYDGWDFHDRDEDQVARDRARRKWLRDHGWIVIVIKLGDFTGDCLERWIGELREALRTAYTTRRW</sequence>
<comment type="caution">
    <text evidence="1">The sequence shown here is derived from an EMBL/GenBank/DDBJ whole genome shotgun (WGS) entry which is preliminary data.</text>
</comment>
<keyword evidence="2" id="KW-1185">Reference proteome</keyword>
<dbReference type="SUPFAM" id="SSF52980">
    <property type="entry name" value="Restriction endonuclease-like"/>
    <property type="match status" value="1"/>
</dbReference>
<dbReference type="Gene3D" id="3.40.960.10">
    <property type="entry name" value="VSR Endonuclease"/>
    <property type="match status" value="1"/>
</dbReference>
<accession>A0ABV3T1M6</accession>
<evidence type="ECO:0008006" key="3">
    <source>
        <dbReference type="Google" id="ProtNLM"/>
    </source>
</evidence>
<dbReference type="RefSeq" id="WP_367994654.1">
    <property type="nucleotide sequence ID" value="NZ_JBFPJR010000024.1"/>
</dbReference>
<protein>
    <recommendedName>
        <fullName evidence="3">DUF559 domain-containing protein</fullName>
    </recommendedName>
</protein>
<evidence type="ECO:0000313" key="1">
    <source>
        <dbReference type="EMBL" id="MEX0428685.1"/>
    </source>
</evidence>
<reference evidence="1 2" key="1">
    <citation type="submission" date="2024-07" db="EMBL/GenBank/DDBJ databases">
        <authorList>
            <person name="Lee S."/>
            <person name="Kang M."/>
        </authorList>
    </citation>
    <scope>NUCLEOTIDE SEQUENCE [LARGE SCALE GENOMIC DNA]</scope>
    <source>
        <strain evidence="1 2">DS6</strain>
    </source>
</reference>